<proteinExistence type="predicted"/>
<dbReference type="GO" id="GO:0010972">
    <property type="term" value="P:negative regulation of G2/M transition of mitotic cell cycle"/>
    <property type="evidence" value="ECO:0007669"/>
    <property type="project" value="InterPro"/>
</dbReference>
<gene>
    <name evidence="2" type="primary">ORF94832</name>
</gene>
<dbReference type="GO" id="GO:0030336">
    <property type="term" value="P:negative regulation of cell migration"/>
    <property type="evidence" value="ECO:0007669"/>
    <property type="project" value="InterPro"/>
</dbReference>
<accession>A0A0B7A2X3</accession>
<feature type="compositionally biased region" description="Polar residues" evidence="1">
    <location>
        <begin position="261"/>
        <end position="271"/>
    </location>
</feature>
<organism evidence="2">
    <name type="scientific">Arion vulgaris</name>
    <dbReference type="NCBI Taxonomy" id="1028688"/>
    <lineage>
        <taxon>Eukaryota</taxon>
        <taxon>Metazoa</taxon>
        <taxon>Spiralia</taxon>
        <taxon>Lophotrochozoa</taxon>
        <taxon>Mollusca</taxon>
        <taxon>Gastropoda</taxon>
        <taxon>Heterobranchia</taxon>
        <taxon>Euthyneura</taxon>
        <taxon>Panpulmonata</taxon>
        <taxon>Eupulmonata</taxon>
        <taxon>Stylommatophora</taxon>
        <taxon>Helicina</taxon>
        <taxon>Arionoidea</taxon>
        <taxon>Arionidae</taxon>
        <taxon>Arion</taxon>
    </lineage>
</organism>
<dbReference type="AlphaFoldDB" id="A0A0B7A2X3"/>
<feature type="compositionally biased region" description="Polar residues" evidence="1">
    <location>
        <begin position="197"/>
        <end position="209"/>
    </location>
</feature>
<name>A0A0B7A2X3_9EUPU</name>
<dbReference type="InterPro" id="IPR031466">
    <property type="entry name" value="MIIP"/>
</dbReference>
<feature type="non-terminal residue" evidence="2">
    <location>
        <position position="1"/>
    </location>
</feature>
<dbReference type="Pfam" id="PF15734">
    <property type="entry name" value="MIIP"/>
    <property type="match status" value="1"/>
</dbReference>
<sequence>QNGVQFEVTIVSCNILFCVLCIRFQRECNKQILEYCLLSIFCFDEVKMESKLRKDCQTLLRQLQTSQQLLNNEIDGHIKLGQTVSEKINFLDDDGNSLSKSAYARNKLLNTVKYLSEGDDKMTVTGSCRNDLIKNKENIDYKNTEGATLQENTEDIYGPTKPSSHLDDRVNLRSVPQTKQTESYKKHSTVNDDNDAVISSSWQPATPNTQRRRNIIDRHTHVPTKLNADELIDLNKERRLNFSYSQVNPDDDDDDIIPHLSSENNPGNPSCNKLKGRGKVGKTSEQASLHSISSRCHANDTDGEYHHQTQSKTSDKFKHCANNLQHTFKVHLEDDGNNRKLNNFIRDTTIKPKSLLNSSTYSLHNLNASRKNSSGVRFDTSRNTQESFPDQRLLGYDWIAALLDNESEQMNQSESFFNELREFRKAYKDECSNQFYMEGPHTLVDFEPEPVAEVLRDPKVQPYIVNERLFTEALQSGLINYENEDSPSNKGSKKKPTADNPRFVRVSIPRSTLQTPHRMKPHRRRSFDSSNSCSLMDHCLLGWENALPSMIPTAKSLDLHTAAGTRSDYQTTTLAEAERLALTSSHAQWPFDKPNPRLQLFPLWKKHYMDSASNMSIPAASSTNSSISRTLDGETIKRSTDKLLNSAYLTMYEMERLKEERRLESLMRGREKIK</sequence>
<evidence type="ECO:0000313" key="2">
    <source>
        <dbReference type="EMBL" id="CEK75294.1"/>
    </source>
</evidence>
<dbReference type="PANTHER" id="PTHR34831">
    <property type="entry name" value="MIGRATION AND INVASION-INHIBITORY PROTEIN"/>
    <property type="match status" value="1"/>
</dbReference>
<feature type="region of interest" description="Disordered" evidence="1">
    <location>
        <begin position="244"/>
        <end position="310"/>
    </location>
</feature>
<reference evidence="2" key="1">
    <citation type="submission" date="2014-12" db="EMBL/GenBank/DDBJ databases">
        <title>Insight into the proteome of Arion vulgaris.</title>
        <authorList>
            <person name="Aradska J."/>
            <person name="Bulat T."/>
            <person name="Smidak R."/>
            <person name="Sarate P."/>
            <person name="Gangsoo J."/>
            <person name="Sialana F."/>
            <person name="Bilban M."/>
            <person name="Lubec G."/>
        </authorList>
    </citation>
    <scope>NUCLEOTIDE SEQUENCE</scope>
    <source>
        <tissue evidence="2">Skin</tissue>
    </source>
</reference>
<protein>
    <submittedName>
        <fullName evidence="2">Uncharacterized protein</fullName>
    </submittedName>
</protein>
<feature type="compositionally biased region" description="Basic and acidic residues" evidence="1">
    <location>
        <begin position="297"/>
        <end position="310"/>
    </location>
</feature>
<feature type="region of interest" description="Disordered" evidence="1">
    <location>
        <begin position="144"/>
        <end position="214"/>
    </location>
</feature>
<dbReference type="PANTHER" id="PTHR34831:SF1">
    <property type="entry name" value="MIGRATION AND INVASION-INHIBITORY PROTEIN"/>
    <property type="match status" value="1"/>
</dbReference>
<evidence type="ECO:0000256" key="1">
    <source>
        <dbReference type="SAM" id="MobiDB-lite"/>
    </source>
</evidence>
<dbReference type="EMBL" id="HACG01028429">
    <property type="protein sequence ID" value="CEK75294.1"/>
    <property type="molecule type" value="Transcribed_RNA"/>
</dbReference>
<feature type="region of interest" description="Disordered" evidence="1">
    <location>
        <begin position="481"/>
        <end position="501"/>
    </location>
</feature>
<feature type="compositionally biased region" description="Polar residues" evidence="1">
    <location>
        <begin position="283"/>
        <end position="296"/>
    </location>
</feature>